<name>A0A6L6XUA9_9ACTN</name>
<dbReference type="GO" id="GO:0008168">
    <property type="term" value="F:methyltransferase activity"/>
    <property type="evidence" value="ECO:0007669"/>
    <property type="project" value="UniProtKB-KW"/>
</dbReference>
<dbReference type="SUPFAM" id="SSF159894">
    <property type="entry name" value="YgaC/TfoX-N like"/>
    <property type="match status" value="1"/>
</dbReference>
<protein>
    <submittedName>
        <fullName evidence="2">RNA methyltransferase</fullName>
    </submittedName>
</protein>
<evidence type="ECO:0000313" key="3">
    <source>
        <dbReference type="Proteomes" id="UP000473525"/>
    </source>
</evidence>
<organism evidence="2 3">
    <name type="scientific">Nocardioides agri</name>
    <dbReference type="NCBI Taxonomy" id="2682843"/>
    <lineage>
        <taxon>Bacteria</taxon>
        <taxon>Bacillati</taxon>
        <taxon>Actinomycetota</taxon>
        <taxon>Actinomycetes</taxon>
        <taxon>Propionibacteriales</taxon>
        <taxon>Nocardioidaceae</taxon>
        <taxon>Nocardioides</taxon>
    </lineage>
</organism>
<dbReference type="InterPro" id="IPR007076">
    <property type="entry name" value="TfoX_N"/>
</dbReference>
<dbReference type="Gene3D" id="3.30.1460.30">
    <property type="entry name" value="YgaC/TfoX-N like chaperone"/>
    <property type="match status" value="1"/>
</dbReference>
<reference evidence="2 3" key="1">
    <citation type="submission" date="2019-12" db="EMBL/GenBank/DDBJ databases">
        <authorList>
            <person name="Huq M.A."/>
        </authorList>
    </citation>
    <scope>NUCLEOTIDE SEQUENCE [LARGE SCALE GENOMIC DNA]</scope>
    <source>
        <strain evidence="2 3">MAH-18</strain>
    </source>
</reference>
<keyword evidence="2" id="KW-0808">Transferase</keyword>
<keyword evidence="3" id="KW-1185">Reference proteome</keyword>
<feature type="domain" description="TfoX N-terminal" evidence="1">
    <location>
        <begin position="19"/>
        <end position="104"/>
    </location>
</feature>
<dbReference type="Proteomes" id="UP000473525">
    <property type="component" value="Unassembled WGS sequence"/>
</dbReference>
<accession>A0A6L6XUA9</accession>
<sequence length="112" mass="11964">MAYDEELAGQLRAIAAGTPGLSETKMFGGLAFLVNGNMAVAAASKGGLLLRVPPERTEQLLGEPGANEFVMQHRAMTGWLRVEPDALTSYESVERWAAIGLEHAASLPPKRT</sequence>
<dbReference type="RefSeq" id="WP_157343914.1">
    <property type="nucleotide sequence ID" value="NZ_WSEK01000004.1"/>
</dbReference>
<dbReference type="Pfam" id="PF04993">
    <property type="entry name" value="TfoX_N"/>
    <property type="match status" value="1"/>
</dbReference>
<gene>
    <name evidence="2" type="ORF">GON03_16415</name>
</gene>
<keyword evidence="2" id="KW-0489">Methyltransferase</keyword>
<evidence type="ECO:0000313" key="2">
    <source>
        <dbReference type="EMBL" id="MVQ50770.1"/>
    </source>
</evidence>
<proteinExistence type="predicted"/>
<dbReference type="AlphaFoldDB" id="A0A6L6XUA9"/>
<comment type="caution">
    <text evidence="2">The sequence shown here is derived from an EMBL/GenBank/DDBJ whole genome shotgun (WGS) entry which is preliminary data.</text>
</comment>
<dbReference type="EMBL" id="WSEK01000004">
    <property type="protein sequence ID" value="MVQ50770.1"/>
    <property type="molecule type" value="Genomic_DNA"/>
</dbReference>
<dbReference type="GO" id="GO:0032259">
    <property type="term" value="P:methylation"/>
    <property type="evidence" value="ECO:0007669"/>
    <property type="project" value="UniProtKB-KW"/>
</dbReference>
<evidence type="ECO:0000259" key="1">
    <source>
        <dbReference type="Pfam" id="PF04993"/>
    </source>
</evidence>